<dbReference type="AlphaFoldDB" id="A0A380FEL1"/>
<dbReference type="Pfam" id="PF01790">
    <property type="entry name" value="LGT"/>
    <property type="match status" value="1"/>
</dbReference>
<dbReference type="GO" id="GO:0042158">
    <property type="term" value="P:lipoprotein biosynthetic process"/>
    <property type="evidence" value="ECO:0007669"/>
    <property type="project" value="InterPro"/>
</dbReference>
<organism evidence="2 3">
    <name type="scientific">Staphylococcus gallinarum</name>
    <dbReference type="NCBI Taxonomy" id="1293"/>
    <lineage>
        <taxon>Bacteria</taxon>
        <taxon>Bacillati</taxon>
        <taxon>Bacillota</taxon>
        <taxon>Bacilli</taxon>
        <taxon>Bacillales</taxon>
        <taxon>Staphylococcaceae</taxon>
        <taxon>Staphylococcus</taxon>
    </lineage>
</organism>
<dbReference type="GO" id="GO:0005886">
    <property type="term" value="C:plasma membrane"/>
    <property type="evidence" value="ECO:0007669"/>
    <property type="project" value="InterPro"/>
</dbReference>
<dbReference type="GO" id="GO:0008961">
    <property type="term" value="F:phosphatidylglycerol-prolipoprotein diacylglyceryl transferase activity"/>
    <property type="evidence" value="ECO:0007669"/>
    <property type="project" value="InterPro"/>
</dbReference>
<keyword evidence="2" id="KW-0449">Lipoprotein</keyword>
<evidence type="ECO:0000313" key="2">
    <source>
        <dbReference type="EMBL" id="SUM32009.1"/>
    </source>
</evidence>
<dbReference type="InterPro" id="IPR001640">
    <property type="entry name" value="Lgt"/>
</dbReference>
<protein>
    <submittedName>
        <fullName evidence="2">Prolipoprotein diacylglyceryl transferase</fullName>
        <ecNumber evidence="2">2.4.99.-</ecNumber>
    </submittedName>
</protein>
<sequence length="99" mass="11260">MMSLNYIDPIAFELGPISVRWYGIIIATGILLGYFIAQASVKRIGHDKDTLVDIIFLECYCRIYRCTYLLCNISMAILCTESNRNPYDFGMGVSQYTVV</sequence>
<keyword evidence="2" id="KW-0808">Transferase</keyword>
<accession>A0A380FEL1</accession>
<keyword evidence="1" id="KW-0812">Transmembrane</keyword>
<gene>
    <name evidence="2" type="primary">lgt_1</name>
    <name evidence="2" type="ORF">NCTC12195_01446</name>
</gene>
<evidence type="ECO:0000256" key="1">
    <source>
        <dbReference type="SAM" id="Phobius"/>
    </source>
</evidence>
<keyword evidence="2" id="KW-0328">Glycosyltransferase</keyword>
<dbReference type="EC" id="2.4.99.-" evidence="2"/>
<keyword evidence="1" id="KW-1133">Transmembrane helix</keyword>
<keyword evidence="1" id="KW-0472">Membrane</keyword>
<dbReference type="Proteomes" id="UP000255277">
    <property type="component" value="Unassembled WGS sequence"/>
</dbReference>
<feature type="transmembrane region" description="Helical" evidence="1">
    <location>
        <begin position="20"/>
        <end position="37"/>
    </location>
</feature>
<name>A0A380FEL1_STAGA</name>
<reference evidence="2 3" key="1">
    <citation type="submission" date="2018-06" db="EMBL/GenBank/DDBJ databases">
        <authorList>
            <consortium name="Pathogen Informatics"/>
            <person name="Doyle S."/>
        </authorList>
    </citation>
    <scope>NUCLEOTIDE SEQUENCE [LARGE SCALE GENOMIC DNA]</scope>
    <source>
        <strain evidence="2 3">NCTC12195</strain>
    </source>
</reference>
<proteinExistence type="predicted"/>
<dbReference type="EMBL" id="UHDK01000001">
    <property type="protein sequence ID" value="SUM32009.1"/>
    <property type="molecule type" value="Genomic_DNA"/>
</dbReference>
<evidence type="ECO:0000313" key="3">
    <source>
        <dbReference type="Proteomes" id="UP000255277"/>
    </source>
</evidence>